<dbReference type="AlphaFoldDB" id="A0AAP0BSZ0"/>
<proteinExistence type="predicted"/>
<keyword evidence="2" id="KW-0812">Transmembrane</keyword>
<sequence length="303" mass="33837">MEDCSDLHEWELILDSDLSNNNKSVGNLDDETEDGAIKTDYFALDSVGSRHPQLEKAIEEVDNDSDNPSWADPDSESSFLETSRGKLGFVGMKAPMRNSDGFWSDDASDGQRSLPDSETVEQGNLGNSPMENSSEGNDAGCEDLGKESEGCENSGACVGIDSVSEGEKREKVWWKMPLELLKICIFKARPVWSIPIAAALVGIIILGRKLYSMKHKSRNIPLRIAINDKVNQMFIYPSIACHSKPTVFVCHWKGEVIFQNSCRVGNRYKFPLLDADEINLYSSDDFFSLKFHYNLFEVMLGRG</sequence>
<organism evidence="3 4">
    <name type="scientific">Platanthera zijinensis</name>
    <dbReference type="NCBI Taxonomy" id="2320716"/>
    <lineage>
        <taxon>Eukaryota</taxon>
        <taxon>Viridiplantae</taxon>
        <taxon>Streptophyta</taxon>
        <taxon>Embryophyta</taxon>
        <taxon>Tracheophyta</taxon>
        <taxon>Spermatophyta</taxon>
        <taxon>Magnoliopsida</taxon>
        <taxon>Liliopsida</taxon>
        <taxon>Asparagales</taxon>
        <taxon>Orchidaceae</taxon>
        <taxon>Orchidoideae</taxon>
        <taxon>Orchideae</taxon>
        <taxon>Orchidinae</taxon>
        <taxon>Platanthera</taxon>
    </lineage>
</organism>
<dbReference type="Proteomes" id="UP001418222">
    <property type="component" value="Unassembled WGS sequence"/>
</dbReference>
<keyword evidence="2" id="KW-1133">Transmembrane helix</keyword>
<feature type="region of interest" description="Disordered" evidence="1">
    <location>
        <begin position="98"/>
        <end position="152"/>
    </location>
</feature>
<dbReference type="InterPro" id="IPR045883">
    <property type="entry name" value="At4g13530-like"/>
</dbReference>
<protein>
    <submittedName>
        <fullName evidence="3">Uncharacterized protein</fullName>
    </submittedName>
</protein>
<reference evidence="3 4" key="1">
    <citation type="journal article" date="2022" name="Nat. Plants">
        <title>Genomes of leafy and leafless Platanthera orchids illuminate the evolution of mycoheterotrophy.</title>
        <authorList>
            <person name="Li M.H."/>
            <person name="Liu K.W."/>
            <person name="Li Z."/>
            <person name="Lu H.C."/>
            <person name="Ye Q.L."/>
            <person name="Zhang D."/>
            <person name="Wang J.Y."/>
            <person name="Li Y.F."/>
            <person name="Zhong Z.M."/>
            <person name="Liu X."/>
            <person name="Yu X."/>
            <person name="Liu D.K."/>
            <person name="Tu X.D."/>
            <person name="Liu B."/>
            <person name="Hao Y."/>
            <person name="Liao X.Y."/>
            <person name="Jiang Y.T."/>
            <person name="Sun W.H."/>
            <person name="Chen J."/>
            <person name="Chen Y.Q."/>
            <person name="Ai Y."/>
            <person name="Zhai J.W."/>
            <person name="Wu S.S."/>
            <person name="Zhou Z."/>
            <person name="Hsiao Y.Y."/>
            <person name="Wu W.L."/>
            <person name="Chen Y.Y."/>
            <person name="Lin Y.F."/>
            <person name="Hsu J.L."/>
            <person name="Li C.Y."/>
            <person name="Wang Z.W."/>
            <person name="Zhao X."/>
            <person name="Zhong W.Y."/>
            <person name="Ma X.K."/>
            <person name="Ma L."/>
            <person name="Huang J."/>
            <person name="Chen G.Z."/>
            <person name="Huang M.Z."/>
            <person name="Huang L."/>
            <person name="Peng D.H."/>
            <person name="Luo Y.B."/>
            <person name="Zou S.Q."/>
            <person name="Chen S.P."/>
            <person name="Lan S."/>
            <person name="Tsai W.C."/>
            <person name="Van de Peer Y."/>
            <person name="Liu Z.J."/>
        </authorList>
    </citation>
    <scope>NUCLEOTIDE SEQUENCE [LARGE SCALE GENOMIC DNA]</scope>
    <source>
        <strain evidence="3">Lor287</strain>
    </source>
</reference>
<evidence type="ECO:0000313" key="4">
    <source>
        <dbReference type="Proteomes" id="UP001418222"/>
    </source>
</evidence>
<evidence type="ECO:0000256" key="2">
    <source>
        <dbReference type="SAM" id="Phobius"/>
    </source>
</evidence>
<name>A0AAP0BSZ0_9ASPA</name>
<evidence type="ECO:0000256" key="1">
    <source>
        <dbReference type="SAM" id="MobiDB-lite"/>
    </source>
</evidence>
<dbReference type="PANTHER" id="PTHR33646">
    <property type="entry name" value="GB|AAF00631.1"/>
    <property type="match status" value="1"/>
</dbReference>
<evidence type="ECO:0000313" key="3">
    <source>
        <dbReference type="EMBL" id="KAK8949439.1"/>
    </source>
</evidence>
<keyword evidence="2" id="KW-0472">Membrane</keyword>
<comment type="caution">
    <text evidence="3">The sequence shown here is derived from an EMBL/GenBank/DDBJ whole genome shotgun (WGS) entry which is preliminary data.</text>
</comment>
<keyword evidence="4" id="KW-1185">Reference proteome</keyword>
<dbReference type="PANTHER" id="PTHR33646:SF6">
    <property type="entry name" value="TRANSMEMBRANE PROTEIN"/>
    <property type="match status" value="1"/>
</dbReference>
<feature type="transmembrane region" description="Helical" evidence="2">
    <location>
        <begin position="191"/>
        <end position="211"/>
    </location>
</feature>
<feature type="region of interest" description="Disordered" evidence="1">
    <location>
        <begin position="60"/>
        <end position="81"/>
    </location>
</feature>
<accession>A0AAP0BSZ0</accession>
<dbReference type="EMBL" id="JBBWWQ010000004">
    <property type="protein sequence ID" value="KAK8949439.1"/>
    <property type="molecule type" value="Genomic_DNA"/>
</dbReference>
<feature type="compositionally biased region" description="Polar residues" evidence="1">
    <location>
        <begin position="110"/>
        <end position="136"/>
    </location>
</feature>
<gene>
    <name evidence="3" type="ORF">KSP39_PZI005962</name>
</gene>